<dbReference type="FunFam" id="1.10.10.10:FF:000001">
    <property type="entry name" value="LysR family transcriptional regulator"/>
    <property type="match status" value="1"/>
</dbReference>
<dbReference type="Proteomes" id="UP000005317">
    <property type="component" value="Unassembled WGS sequence"/>
</dbReference>
<reference evidence="7" key="1">
    <citation type="journal article" date="2011" name="Stand. Genomic Sci.">
        <title>Genome sequence of the filamentous, gliding Thiothrix nivea neotype strain (JP2(T)).</title>
        <authorList>
            <person name="Lapidus A."/>
            <person name="Nolan M."/>
            <person name="Lucas S."/>
            <person name="Glavina Del Rio T."/>
            <person name="Tice H."/>
            <person name="Cheng J.F."/>
            <person name="Tapia R."/>
            <person name="Han C."/>
            <person name="Goodwin L."/>
            <person name="Pitluck S."/>
            <person name="Liolios K."/>
            <person name="Pagani I."/>
            <person name="Ivanova N."/>
            <person name="Huntemann M."/>
            <person name="Mavromatis K."/>
            <person name="Mikhailova N."/>
            <person name="Pati A."/>
            <person name="Chen A."/>
            <person name="Palaniappan K."/>
            <person name="Land M."/>
            <person name="Brambilla E.M."/>
            <person name="Rohde M."/>
            <person name="Abt B."/>
            <person name="Verbarg S."/>
            <person name="Goker M."/>
            <person name="Bristow J."/>
            <person name="Eisen J.A."/>
            <person name="Markowitz V."/>
            <person name="Hugenholtz P."/>
            <person name="Kyrpides N.C."/>
            <person name="Klenk H.P."/>
            <person name="Woyke T."/>
        </authorList>
    </citation>
    <scope>NUCLEOTIDE SEQUENCE [LARGE SCALE GENOMIC DNA]</scope>
    <source>
        <strain evidence="7">ATCC 35100 / DSM 5205 / JP2</strain>
    </source>
</reference>
<dbReference type="PROSITE" id="PS50931">
    <property type="entry name" value="HTH_LYSR"/>
    <property type="match status" value="1"/>
</dbReference>
<gene>
    <name evidence="6" type="ORF">Thini_2221</name>
</gene>
<dbReference type="InterPro" id="IPR050176">
    <property type="entry name" value="LTTR"/>
</dbReference>
<keyword evidence="2" id="KW-0805">Transcription regulation</keyword>
<dbReference type="GO" id="GO:0003677">
    <property type="term" value="F:DNA binding"/>
    <property type="evidence" value="ECO:0007669"/>
    <property type="project" value="UniProtKB-KW"/>
</dbReference>
<organism evidence="6 7">
    <name type="scientific">Thiothrix nivea (strain ATCC 35100 / DSM 5205 / JP2)</name>
    <dbReference type="NCBI Taxonomy" id="870187"/>
    <lineage>
        <taxon>Bacteria</taxon>
        <taxon>Pseudomonadati</taxon>
        <taxon>Pseudomonadota</taxon>
        <taxon>Gammaproteobacteria</taxon>
        <taxon>Thiotrichales</taxon>
        <taxon>Thiotrichaceae</taxon>
        <taxon>Thiothrix</taxon>
    </lineage>
</organism>
<dbReference type="Gene3D" id="1.10.10.10">
    <property type="entry name" value="Winged helix-like DNA-binding domain superfamily/Winged helix DNA-binding domain"/>
    <property type="match status" value="1"/>
</dbReference>
<dbReference type="RefSeq" id="WP_002708708.1">
    <property type="nucleotide sequence ID" value="NZ_JH651384.1"/>
</dbReference>
<evidence type="ECO:0000256" key="1">
    <source>
        <dbReference type="ARBA" id="ARBA00009437"/>
    </source>
</evidence>
<comment type="similarity">
    <text evidence="1">Belongs to the LysR transcriptional regulatory family.</text>
</comment>
<dbReference type="EMBL" id="JH651384">
    <property type="protein sequence ID" value="EIJ34786.1"/>
    <property type="molecule type" value="Genomic_DNA"/>
</dbReference>
<sequence length="284" mass="31126">MKQPNISTELLQTFITVVEAGGFIRAAAQLYKTQSTVSQQIRKLETELGTELFAADGRRRVLTPTGEQFLNYAKRWLALQDEAVFAIARASQAAEIRLGVSHSLSESVLPELLARFSRAYPQVNMVVEANYATELIQAYERGEYDLILTLERQPSAGQILGTAEMVWIGKEGSNWPTLHPVRLAGYQGACEFRQAATHALDQAGIPWQIVYSANSLMALMAAVRAGLAVTVRARYAVTEGLTILPPPATLPALPNVHIVLRNRSLNQASEWLVEVLQATGLQAA</sequence>
<dbReference type="GO" id="GO:0003700">
    <property type="term" value="F:DNA-binding transcription factor activity"/>
    <property type="evidence" value="ECO:0007669"/>
    <property type="project" value="InterPro"/>
</dbReference>
<name>A0A656HH17_THINJ</name>
<dbReference type="Pfam" id="PF00126">
    <property type="entry name" value="HTH_1"/>
    <property type="match status" value="1"/>
</dbReference>
<evidence type="ECO:0000256" key="4">
    <source>
        <dbReference type="ARBA" id="ARBA00023163"/>
    </source>
</evidence>
<proteinExistence type="inferred from homology"/>
<dbReference type="PANTHER" id="PTHR30579">
    <property type="entry name" value="TRANSCRIPTIONAL REGULATOR"/>
    <property type="match status" value="1"/>
</dbReference>
<dbReference type="InterPro" id="IPR036390">
    <property type="entry name" value="WH_DNA-bd_sf"/>
</dbReference>
<protein>
    <submittedName>
        <fullName evidence="6">Transcriptional regulator, LysR family</fullName>
    </submittedName>
</protein>
<dbReference type="Pfam" id="PF03466">
    <property type="entry name" value="LysR_substrate"/>
    <property type="match status" value="1"/>
</dbReference>
<dbReference type="SUPFAM" id="SSF46785">
    <property type="entry name" value="Winged helix' DNA-binding domain"/>
    <property type="match status" value="1"/>
</dbReference>
<dbReference type="AlphaFoldDB" id="A0A656HH17"/>
<dbReference type="PRINTS" id="PR00039">
    <property type="entry name" value="HTHLYSR"/>
</dbReference>
<keyword evidence="3" id="KW-0238">DNA-binding</keyword>
<dbReference type="InterPro" id="IPR036388">
    <property type="entry name" value="WH-like_DNA-bd_sf"/>
</dbReference>
<dbReference type="InterPro" id="IPR005119">
    <property type="entry name" value="LysR_subst-bd"/>
</dbReference>
<dbReference type="InterPro" id="IPR000847">
    <property type="entry name" value="LysR_HTH_N"/>
</dbReference>
<evidence type="ECO:0000259" key="5">
    <source>
        <dbReference type="PROSITE" id="PS50931"/>
    </source>
</evidence>
<evidence type="ECO:0000313" key="7">
    <source>
        <dbReference type="Proteomes" id="UP000005317"/>
    </source>
</evidence>
<dbReference type="SUPFAM" id="SSF53850">
    <property type="entry name" value="Periplasmic binding protein-like II"/>
    <property type="match status" value="1"/>
</dbReference>
<dbReference type="OrthoDB" id="8885940at2"/>
<evidence type="ECO:0000256" key="2">
    <source>
        <dbReference type="ARBA" id="ARBA00023015"/>
    </source>
</evidence>
<feature type="domain" description="HTH lysR-type" evidence="5">
    <location>
        <begin position="6"/>
        <end position="63"/>
    </location>
</feature>
<keyword evidence="7" id="KW-1185">Reference proteome</keyword>
<dbReference type="Gene3D" id="3.40.190.10">
    <property type="entry name" value="Periplasmic binding protein-like II"/>
    <property type="match status" value="2"/>
</dbReference>
<accession>A0A656HH17</accession>
<keyword evidence="4" id="KW-0804">Transcription</keyword>
<dbReference type="PANTHER" id="PTHR30579:SF7">
    <property type="entry name" value="HTH-TYPE TRANSCRIPTIONAL REGULATOR LRHA-RELATED"/>
    <property type="match status" value="1"/>
</dbReference>
<evidence type="ECO:0000313" key="6">
    <source>
        <dbReference type="EMBL" id="EIJ34786.1"/>
    </source>
</evidence>
<evidence type="ECO:0000256" key="3">
    <source>
        <dbReference type="ARBA" id="ARBA00023125"/>
    </source>
</evidence>